<keyword evidence="1" id="KW-0328">Glycosyltransferase</keyword>
<keyword evidence="2" id="KW-0808">Transferase</keyword>
<evidence type="ECO:0000313" key="5">
    <source>
        <dbReference type="Proteomes" id="UP000095237"/>
    </source>
</evidence>
<evidence type="ECO:0000313" key="3">
    <source>
        <dbReference type="EMBL" id="OEG70824.1"/>
    </source>
</evidence>
<proteinExistence type="predicted"/>
<dbReference type="EMBL" id="LNVX01000291">
    <property type="protein sequence ID" value="OEG70824.1"/>
    <property type="molecule type" value="Genomic_DNA"/>
</dbReference>
<dbReference type="GO" id="GO:0009244">
    <property type="term" value="P:lipopolysaccharide core region biosynthetic process"/>
    <property type="evidence" value="ECO:0007669"/>
    <property type="project" value="TreeGrafter"/>
</dbReference>
<dbReference type="InterPro" id="IPR051199">
    <property type="entry name" value="LPS_LOS_Heptosyltrfase"/>
</dbReference>
<accession>A0A1E5IK67</accession>
<dbReference type="GO" id="GO:0005829">
    <property type="term" value="C:cytosol"/>
    <property type="evidence" value="ECO:0007669"/>
    <property type="project" value="TreeGrafter"/>
</dbReference>
<evidence type="ECO:0000313" key="4">
    <source>
        <dbReference type="EMBL" id="OEG71711.1"/>
    </source>
</evidence>
<comment type="caution">
    <text evidence="3">The sequence shown here is derived from an EMBL/GenBank/DDBJ whole genome shotgun (WGS) entry which is preliminary data.</text>
</comment>
<dbReference type="SUPFAM" id="SSF53756">
    <property type="entry name" value="UDP-Glycosyltransferase/glycogen phosphorylase"/>
    <property type="match status" value="1"/>
</dbReference>
<dbReference type="Pfam" id="PF01075">
    <property type="entry name" value="Glyco_transf_9"/>
    <property type="match status" value="1"/>
</dbReference>
<dbReference type="AlphaFoldDB" id="A0A1E5IK67"/>
<name>A0A1E5IK67_ENDTX</name>
<protein>
    <submittedName>
        <fullName evidence="3">Uncharacterized protein</fullName>
    </submittedName>
</protein>
<dbReference type="GO" id="GO:0008713">
    <property type="term" value="F:ADP-heptose-lipopolysaccharide heptosyltransferase activity"/>
    <property type="evidence" value="ECO:0007669"/>
    <property type="project" value="TreeGrafter"/>
</dbReference>
<dbReference type="Gene3D" id="3.40.50.2000">
    <property type="entry name" value="Glycogen Phosphorylase B"/>
    <property type="match status" value="1"/>
</dbReference>
<dbReference type="EMBL" id="LNVX01000102">
    <property type="protein sequence ID" value="OEG71711.1"/>
    <property type="molecule type" value="Genomic_DNA"/>
</dbReference>
<keyword evidence="5" id="KW-1185">Reference proteome</keyword>
<dbReference type="PANTHER" id="PTHR30160">
    <property type="entry name" value="TETRAACYLDISACCHARIDE 4'-KINASE-RELATED"/>
    <property type="match status" value="1"/>
</dbReference>
<evidence type="ECO:0000256" key="1">
    <source>
        <dbReference type="ARBA" id="ARBA00022676"/>
    </source>
</evidence>
<evidence type="ECO:0000256" key="2">
    <source>
        <dbReference type="ARBA" id="ARBA00022679"/>
    </source>
</evidence>
<organism evidence="3 5">
    <name type="scientific">Endomicrobium trichonymphae</name>
    <dbReference type="NCBI Taxonomy" id="1408204"/>
    <lineage>
        <taxon>Bacteria</taxon>
        <taxon>Pseudomonadati</taxon>
        <taxon>Elusimicrobiota</taxon>
        <taxon>Endomicrobiia</taxon>
        <taxon>Endomicrobiales</taxon>
        <taxon>Endomicrobiaceae</taxon>
        <taxon>Candidatus Endomicrobiellum</taxon>
    </lineage>
</organism>
<dbReference type="InterPro" id="IPR002201">
    <property type="entry name" value="Glyco_trans_9"/>
</dbReference>
<dbReference type="Proteomes" id="UP000095237">
    <property type="component" value="Unassembled WGS sequence"/>
</dbReference>
<reference evidence="3 5" key="1">
    <citation type="submission" date="2015-11" db="EMBL/GenBank/DDBJ databases">
        <title>Evidence for parallel genomic evolution in an endosymbiosis of termite gut flagellates.</title>
        <authorList>
            <person name="Zheng H."/>
        </authorList>
    </citation>
    <scope>NUCLEOTIDE SEQUENCE [LARGE SCALE GENOMIC DNA]</scope>
    <source>
        <strain evidence="3 5">CET450</strain>
    </source>
</reference>
<sequence length="184" mass="20654">MGIFILNITDGNLNKVKKWLEENNFDILKTVVASGGASRKRLDKCLEKNKWIEVIDTLSDRGFECVFSVTRWERKSLSEIAEKCKAMLKLFAAEKGVLVRVTFLKVCDLFVGMDSGAMCLAAVVGTRCIAVFGYTDSLQIGHVPLERHVIIKKDDISGRYCLKNYSAVRGLLNTVDVFLHCVCR</sequence>
<gene>
    <name evidence="4" type="ORF">ATZ36_13190</name>
    <name evidence="3" type="ORF">ATZ36_17820</name>
</gene>
<dbReference type="PANTHER" id="PTHR30160:SF1">
    <property type="entry name" value="LIPOPOLYSACCHARIDE 1,2-N-ACETYLGLUCOSAMINETRANSFERASE-RELATED"/>
    <property type="match status" value="1"/>
</dbReference>